<evidence type="ECO:0000313" key="4">
    <source>
        <dbReference type="Proteomes" id="UP000288623"/>
    </source>
</evidence>
<dbReference type="InterPro" id="IPR041698">
    <property type="entry name" value="Methyltransf_25"/>
</dbReference>
<evidence type="ECO:0000256" key="1">
    <source>
        <dbReference type="ARBA" id="ARBA00022679"/>
    </source>
</evidence>
<dbReference type="InterPro" id="IPR029063">
    <property type="entry name" value="SAM-dependent_MTases_sf"/>
</dbReference>
<accession>A0A433RQJ2</accession>
<dbReference type="SUPFAM" id="SSF53335">
    <property type="entry name" value="S-adenosyl-L-methionine-dependent methyltransferases"/>
    <property type="match status" value="1"/>
</dbReference>
<gene>
    <name evidence="3" type="ORF">QI30_15960</name>
</gene>
<dbReference type="EMBL" id="JTFC01000041">
    <property type="protein sequence ID" value="RUS53049.1"/>
    <property type="molecule type" value="Genomic_DNA"/>
</dbReference>
<dbReference type="PANTHER" id="PTHR43861:SF3">
    <property type="entry name" value="PUTATIVE (AFU_ORTHOLOGUE AFUA_2G14390)-RELATED"/>
    <property type="match status" value="1"/>
</dbReference>
<comment type="caution">
    <text evidence="3">The sequence shown here is derived from an EMBL/GenBank/DDBJ whole genome shotgun (WGS) entry which is preliminary data.</text>
</comment>
<sequence length="234" mass="26757">MIPLVYDVLNRWAKDDDFFSGLVKRYEPETMADLGCGTGRLTLRFAEDSKVTGIDPNEEALAVAQTKPHAENVTWRVGDSTTLETAAYDLVVMTANVSQVFLTDEAWQQVVEDAYRSLKPGGRFVFDTRNPTVRIWEQWMRDSSPDIAHVNDKTYEVHTTYGGYKNEIFSFNEAVFDGEQEIESVDLHLRFRPIDVWQASLEEVGFHVEVYGDFTWRTADSHSENVVFIAQKTL</sequence>
<protein>
    <recommendedName>
        <fullName evidence="2">Methyltransferase domain-containing protein</fullName>
    </recommendedName>
</protein>
<dbReference type="Proteomes" id="UP000288623">
    <property type="component" value="Unassembled WGS sequence"/>
</dbReference>
<dbReference type="PANTHER" id="PTHR43861">
    <property type="entry name" value="TRANS-ACONITATE 2-METHYLTRANSFERASE-RELATED"/>
    <property type="match status" value="1"/>
</dbReference>
<evidence type="ECO:0000313" key="3">
    <source>
        <dbReference type="EMBL" id="RUS53049.1"/>
    </source>
</evidence>
<proteinExistence type="predicted"/>
<feature type="domain" description="Methyltransferase" evidence="2">
    <location>
        <begin position="33"/>
        <end position="122"/>
    </location>
</feature>
<dbReference type="AlphaFoldDB" id="A0A433RQJ2"/>
<dbReference type="Pfam" id="PF13649">
    <property type="entry name" value="Methyltransf_25"/>
    <property type="match status" value="1"/>
</dbReference>
<keyword evidence="1" id="KW-0808">Transferase</keyword>
<evidence type="ECO:0000259" key="2">
    <source>
        <dbReference type="Pfam" id="PF13649"/>
    </source>
</evidence>
<dbReference type="GO" id="GO:0016740">
    <property type="term" value="F:transferase activity"/>
    <property type="evidence" value="ECO:0007669"/>
    <property type="project" value="UniProtKB-KW"/>
</dbReference>
<dbReference type="OrthoDB" id="9811589at2"/>
<name>A0A433RQJ2_9BACL</name>
<dbReference type="RefSeq" id="WP_126991595.1">
    <property type="nucleotide sequence ID" value="NZ_JTFC01000041.1"/>
</dbReference>
<organism evidence="3 4">
    <name type="scientific">Candidatus Kurthia intestinigallinarum</name>
    <dbReference type="NCBI Taxonomy" id="1562256"/>
    <lineage>
        <taxon>Bacteria</taxon>
        <taxon>Bacillati</taxon>
        <taxon>Bacillota</taxon>
        <taxon>Bacilli</taxon>
        <taxon>Bacillales</taxon>
        <taxon>Caryophanaceae</taxon>
        <taxon>Kurthia</taxon>
    </lineage>
</organism>
<dbReference type="Gene3D" id="3.40.50.150">
    <property type="entry name" value="Vaccinia Virus protein VP39"/>
    <property type="match status" value="1"/>
</dbReference>
<reference evidence="3 4" key="1">
    <citation type="submission" date="2014-11" db="EMBL/GenBank/DDBJ databases">
        <title>Genome sequence and analysis of novel Kurthia sp.</title>
        <authorList>
            <person name="Lawson J.N."/>
            <person name="Gonzalez J.E."/>
            <person name="Rinauldi L."/>
            <person name="Xuan Z."/>
            <person name="Firman A."/>
            <person name="Shaddox L."/>
            <person name="Trudeau A."/>
            <person name="Shah S."/>
            <person name="Reiman D."/>
        </authorList>
    </citation>
    <scope>NUCLEOTIDE SEQUENCE [LARGE SCALE GENOMIC DNA]</scope>
    <source>
        <strain evidence="3 4">3B1D</strain>
    </source>
</reference>
<keyword evidence="4" id="KW-1185">Reference proteome</keyword>
<dbReference type="CDD" id="cd02440">
    <property type="entry name" value="AdoMet_MTases"/>
    <property type="match status" value="1"/>
</dbReference>